<feature type="chain" id="PRO_5047527107" description="DUF4148 domain-containing protein" evidence="1">
    <location>
        <begin position="16"/>
        <end position="86"/>
    </location>
</feature>
<protein>
    <recommendedName>
        <fullName evidence="4">DUF4148 domain-containing protein</fullName>
    </recommendedName>
</protein>
<organism evidence="2 3">
    <name type="scientific">Belnapia mucosa</name>
    <dbReference type="NCBI Taxonomy" id="2804532"/>
    <lineage>
        <taxon>Bacteria</taxon>
        <taxon>Pseudomonadati</taxon>
        <taxon>Pseudomonadota</taxon>
        <taxon>Alphaproteobacteria</taxon>
        <taxon>Acetobacterales</taxon>
        <taxon>Roseomonadaceae</taxon>
        <taxon>Belnapia</taxon>
    </lineage>
</organism>
<accession>A0ABS1UZQ5</accession>
<dbReference type="RefSeq" id="WP_202824535.1">
    <property type="nucleotide sequence ID" value="NZ_JAEUXJ010000002.1"/>
</dbReference>
<dbReference type="EMBL" id="JAEUXJ010000002">
    <property type="protein sequence ID" value="MBL6454797.1"/>
    <property type="molecule type" value="Genomic_DNA"/>
</dbReference>
<evidence type="ECO:0000313" key="3">
    <source>
        <dbReference type="Proteomes" id="UP000606490"/>
    </source>
</evidence>
<reference evidence="2 3" key="1">
    <citation type="submission" date="2021-01" db="EMBL/GenBank/DDBJ databases">
        <title>Belnapia mucosa sp. nov. and Belnapia arida sp. nov., isolated from the Tabernas Desert (Almeria, Spain).</title>
        <authorList>
            <person name="Molina-Menor E."/>
            <person name="Vidal-Verdu A."/>
            <person name="Calonge A."/>
            <person name="Satari L."/>
            <person name="Pereto Magraner J."/>
            <person name="Porcar Miralles M."/>
        </authorList>
    </citation>
    <scope>NUCLEOTIDE SEQUENCE [LARGE SCALE GENOMIC DNA]</scope>
    <source>
        <strain evidence="2 3">T6</strain>
    </source>
</reference>
<evidence type="ECO:0008006" key="4">
    <source>
        <dbReference type="Google" id="ProtNLM"/>
    </source>
</evidence>
<dbReference type="Proteomes" id="UP000606490">
    <property type="component" value="Unassembled WGS sequence"/>
</dbReference>
<evidence type="ECO:0000313" key="2">
    <source>
        <dbReference type="EMBL" id="MBL6454797.1"/>
    </source>
</evidence>
<comment type="caution">
    <text evidence="2">The sequence shown here is derived from an EMBL/GenBank/DDBJ whole genome shotgun (WGS) entry which is preliminary data.</text>
</comment>
<keyword evidence="3" id="KW-1185">Reference proteome</keyword>
<feature type="signal peptide" evidence="1">
    <location>
        <begin position="1"/>
        <end position="15"/>
    </location>
</feature>
<gene>
    <name evidence="2" type="ORF">JMJ55_05640</name>
</gene>
<proteinExistence type="predicted"/>
<name>A0ABS1UZQ5_9PROT</name>
<evidence type="ECO:0000256" key="1">
    <source>
        <dbReference type="SAM" id="SignalP"/>
    </source>
</evidence>
<sequence length="86" mass="9498">MAAILLLLAAGPALAQADTPPQRIGPEWDWHKHQPNPAEIEARARARNRPVATEQRQGAEVDRLYRDLTGQDPAAARVDARAADRR</sequence>
<keyword evidence="1" id="KW-0732">Signal</keyword>